<evidence type="ECO:0000256" key="9">
    <source>
        <dbReference type="RuleBase" id="RU004006"/>
    </source>
</evidence>
<dbReference type="InterPro" id="IPR047867">
    <property type="entry name" value="Ribosomal_uL22_bac/org-type"/>
</dbReference>
<dbReference type="HAMAP" id="MF_01331_B">
    <property type="entry name" value="Ribosomal_uL22_B"/>
    <property type="match status" value="1"/>
</dbReference>
<evidence type="ECO:0000256" key="1">
    <source>
        <dbReference type="ARBA" id="ARBA00009451"/>
    </source>
</evidence>
<dbReference type="InterPro" id="IPR001063">
    <property type="entry name" value="Ribosomal_uL22"/>
</dbReference>
<dbReference type="NCBIfam" id="TIGR01044">
    <property type="entry name" value="rplV_bact"/>
    <property type="match status" value="1"/>
</dbReference>
<gene>
    <name evidence="7 11" type="primary">rplV</name>
    <name evidence="11" type="ORF">KC717_04145</name>
</gene>
<proteinExistence type="inferred from homology"/>
<dbReference type="InterPro" id="IPR005727">
    <property type="entry name" value="Ribosomal_uL22_bac/chlpt-type"/>
</dbReference>
<name>A0A955L965_9BACT</name>
<evidence type="ECO:0000256" key="6">
    <source>
        <dbReference type="ARBA" id="ARBA00035207"/>
    </source>
</evidence>
<evidence type="ECO:0000256" key="7">
    <source>
        <dbReference type="HAMAP-Rule" id="MF_01331"/>
    </source>
</evidence>
<comment type="function">
    <text evidence="7">The globular domain of the protein is located near the polypeptide exit tunnel on the outside of the subunit, while an extended beta-hairpin is found that lines the wall of the exit tunnel in the center of the 70S ribosome.</text>
</comment>
<evidence type="ECO:0000256" key="4">
    <source>
        <dbReference type="ARBA" id="ARBA00022980"/>
    </source>
</evidence>
<dbReference type="GO" id="GO:0003735">
    <property type="term" value="F:structural constituent of ribosome"/>
    <property type="evidence" value="ECO:0007669"/>
    <property type="project" value="InterPro"/>
</dbReference>
<reference evidence="11" key="2">
    <citation type="journal article" date="2021" name="Microbiome">
        <title>Successional dynamics and alternative stable states in a saline activated sludge microbial community over 9 years.</title>
        <authorList>
            <person name="Wang Y."/>
            <person name="Ye J."/>
            <person name="Ju F."/>
            <person name="Liu L."/>
            <person name="Boyd J.A."/>
            <person name="Deng Y."/>
            <person name="Parks D.H."/>
            <person name="Jiang X."/>
            <person name="Yin X."/>
            <person name="Woodcroft B.J."/>
            <person name="Tyson G.W."/>
            <person name="Hugenholtz P."/>
            <person name="Polz M.F."/>
            <person name="Zhang T."/>
        </authorList>
    </citation>
    <scope>NUCLEOTIDE SEQUENCE</scope>
    <source>
        <strain evidence="11">HKST-UBA11</strain>
    </source>
</reference>
<dbReference type="PANTHER" id="PTHR13501">
    <property type="entry name" value="CHLOROPLAST 50S RIBOSOMAL PROTEIN L22-RELATED"/>
    <property type="match status" value="1"/>
</dbReference>
<evidence type="ECO:0000256" key="10">
    <source>
        <dbReference type="RuleBase" id="RU004008"/>
    </source>
</evidence>
<comment type="similarity">
    <text evidence="1 7 8">Belongs to the universal ribosomal protein uL22 family.</text>
</comment>
<dbReference type="SUPFAM" id="SSF54843">
    <property type="entry name" value="Ribosomal protein L22"/>
    <property type="match status" value="1"/>
</dbReference>
<dbReference type="GO" id="GO:0019843">
    <property type="term" value="F:rRNA binding"/>
    <property type="evidence" value="ECO:0007669"/>
    <property type="project" value="UniProtKB-UniRule"/>
</dbReference>
<sequence length="115" mass="13038">MNTTKKVYAKYKNARISPRKARLIMNLLRGEKIEGVSDKLALLNKKAADLIKKVVDSAVANAVNNSDMELSKLYIEEARVDEGFTMKRGKPVSKGRYHQILRRNSHLIIGLAERE</sequence>
<dbReference type="EMBL" id="JAGQLH010000047">
    <property type="protein sequence ID" value="MCA9385814.1"/>
    <property type="molecule type" value="Genomic_DNA"/>
</dbReference>
<evidence type="ECO:0000256" key="5">
    <source>
        <dbReference type="ARBA" id="ARBA00023274"/>
    </source>
</evidence>
<comment type="subunit">
    <text evidence="7 9">Part of the 50S ribosomal subunit.</text>
</comment>
<keyword evidence="4 7" id="KW-0689">Ribosomal protein</keyword>
<dbReference type="CDD" id="cd00336">
    <property type="entry name" value="Ribosomal_L22"/>
    <property type="match status" value="1"/>
</dbReference>
<keyword evidence="3 7" id="KW-0694">RNA-binding</keyword>
<dbReference type="AlphaFoldDB" id="A0A955L965"/>
<dbReference type="PANTHER" id="PTHR13501:SF8">
    <property type="entry name" value="LARGE RIBOSOMAL SUBUNIT PROTEIN UL22M"/>
    <property type="match status" value="1"/>
</dbReference>
<accession>A0A955L965</accession>
<dbReference type="GO" id="GO:0006412">
    <property type="term" value="P:translation"/>
    <property type="evidence" value="ECO:0007669"/>
    <property type="project" value="UniProtKB-UniRule"/>
</dbReference>
<dbReference type="Pfam" id="PF00237">
    <property type="entry name" value="Ribosomal_L22"/>
    <property type="match status" value="1"/>
</dbReference>
<dbReference type="Proteomes" id="UP000754563">
    <property type="component" value="Unassembled WGS sequence"/>
</dbReference>
<protein>
    <recommendedName>
        <fullName evidence="6 7">Large ribosomal subunit protein uL22</fullName>
    </recommendedName>
</protein>
<keyword evidence="2 7" id="KW-0699">rRNA-binding</keyword>
<organism evidence="11 12">
    <name type="scientific">Candidatus Dojkabacteria bacterium</name>
    <dbReference type="NCBI Taxonomy" id="2099670"/>
    <lineage>
        <taxon>Bacteria</taxon>
        <taxon>Candidatus Dojkabacteria</taxon>
    </lineage>
</organism>
<comment type="function">
    <text evidence="7 10">This protein binds specifically to 23S rRNA; its binding is stimulated by other ribosomal proteins, e.g., L4, L17, and L20. It is important during the early stages of 50S assembly. It makes multiple contacts with different domains of the 23S rRNA in the assembled 50S subunit and ribosome.</text>
</comment>
<evidence type="ECO:0000313" key="11">
    <source>
        <dbReference type="EMBL" id="MCA9385814.1"/>
    </source>
</evidence>
<evidence type="ECO:0000256" key="3">
    <source>
        <dbReference type="ARBA" id="ARBA00022884"/>
    </source>
</evidence>
<evidence type="ECO:0000256" key="8">
    <source>
        <dbReference type="RuleBase" id="RU004005"/>
    </source>
</evidence>
<comment type="caution">
    <text evidence="11">The sequence shown here is derived from an EMBL/GenBank/DDBJ whole genome shotgun (WGS) entry which is preliminary data.</text>
</comment>
<dbReference type="InterPro" id="IPR036394">
    <property type="entry name" value="Ribosomal_uL22_sf"/>
</dbReference>
<keyword evidence="5 7" id="KW-0687">Ribonucleoprotein</keyword>
<dbReference type="Gene3D" id="3.90.470.10">
    <property type="entry name" value="Ribosomal protein L22/L17"/>
    <property type="match status" value="1"/>
</dbReference>
<evidence type="ECO:0000256" key="2">
    <source>
        <dbReference type="ARBA" id="ARBA00022730"/>
    </source>
</evidence>
<evidence type="ECO:0000313" key="12">
    <source>
        <dbReference type="Proteomes" id="UP000754563"/>
    </source>
</evidence>
<reference evidence="11" key="1">
    <citation type="submission" date="2020-04" db="EMBL/GenBank/DDBJ databases">
        <authorList>
            <person name="Zhang T."/>
        </authorList>
    </citation>
    <scope>NUCLEOTIDE SEQUENCE</scope>
    <source>
        <strain evidence="11">HKST-UBA11</strain>
    </source>
</reference>
<dbReference type="GO" id="GO:0022625">
    <property type="term" value="C:cytosolic large ribosomal subunit"/>
    <property type="evidence" value="ECO:0007669"/>
    <property type="project" value="TreeGrafter"/>
</dbReference>